<evidence type="ECO:0000256" key="6">
    <source>
        <dbReference type="RuleBase" id="RU363041"/>
    </source>
</evidence>
<protein>
    <recommendedName>
        <fullName evidence="6">Probable membrane transporter protein</fullName>
    </recommendedName>
</protein>
<dbReference type="OrthoDB" id="457670at2"/>
<dbReference type="EMBL" id="CP000510">
    <property type="protein sequence ID" value="ABM05357.1"/>
    <property type="molecule type" value="Genomic_DNA"/>
</dbReference>
<accession>A1T0U2</accession>
<feature type="transmembrane region" description="Helical" evidence="6">
    <location>
        <begin position="78"/>
        <end position="101"/>
    </location>
</feature>
<dbReference type="PANTHER" id="PTHR43483:SF3">
    <property type="entry name" value="MEMBRANE TRANSPORTER PROTEIN HI_0806-RELATED"/>
    <property type="match status" value="1"/>
</dbReference>
<comment type="subcellular location">
    <subcellularLocation>
        <location evidence="6">Cell membrane</location>
        <topology evidence="6">Multi-pass membrane protein</topology>
    </subcellularLocation>
    <subcellularLocation>
        <location evidence="1">Membrane</location>
        <topology evidence="1">Multi-pass membrane protein</topology>
    </subcellularLocation>
</comment>
<evidence type="ECO:0000313" key="8">
    <source>
        <dbReference type="Proteomes" id="UP000000639"/>
    </source>
</evidence>
<evidence type="ECO:0000256" key="2">
    <source>
        <dbReference type="ARBA" id="ARBA00009142"/>
    </source>
</evidence>
<evidence type="ECO:0000256" key="3">
    <source>
        <dbReference type="ARBA" id="ARBA00022692"/>
    </source>
</evidence>
<name>A1T0U2_PSYIN</name>
<dbReference type="eggNOG" id="COG0730">
    <property type="taxonomic scope" value="Bacteria"/>
</dbReference>
<dbReference type="KEGG" id="pin:Ping_3677"/>
<feature type="transmembrane region" description="Helical" evidence="6">
    <location>
        <begin position="143"/>
        <end position="171"/>
    </location>
</feature>
<sequence>MLEIEWILSFLLLGTFVGVMAGLLGIGGGGIMVPILTTIFLAQGLPVEKVVHLALGTSMASMIFTSFSSMRAHNSNDAVIWVIVKGISLGVLLGTFFATFVASKIDSIYLAIFFSIFMAYVSIQMFLNKKPQPDKNISGNKEIFFAGTGIGAISAFVSIGGGSLTVPYLVWRNINIKKAVGTSAAIGLPISIAGTLGYLINGWSNTSVENYTFGFIYLPAVVLISITSFFSAPYGVKLAHYLPVSVLKKIFSLLLITLSIKMLMTII</sequence>
<gene>
    <name evidence="7" type="ordered locus">Ping_3677</name>
</gene>
<dbReference type="RefSeq" id="WP_011771905.1">
    <property type="nucleotide sequence ID" value="NC_008709.1"/>
</dbReference>
<keyword evidence="8" id="KW-1185">Reference proteome</keyword>
<feature type="transmembrane region" description="Helical" evidence="6">
    <location>
        <begin position="183"/>
        <end position="203"/>
    </location>
</feature>
<keyword evidence="4 6" id="KW-1133">Transmembrane helix</keyword>
<evidence type="ECO:0000313" key="7">
    <source>
        <dbReference type="EMBL" id="ABM05357.1"/>
    </source>
</evidence>
<dbReference type="Proteomes" id="UP000000639">
    <property type="component" value="Chromosome"/>
</dbReference>
<feature type="transmembrane region" description="Helical" evidence="6">
    <location>
        <begin position="215"/>
        <end position="234"/>
    </location>
</feature>
<feature type="transmembrane region" description="Helical" evidence="6">
    <location>
        <begin position="6"/>
        <end position="39"/>
    </location>
</feature>
<comment type="similarity">
    <text evidence="2 6">Belongs to the 4-toluene sulfonate uptake permease (TSUP) (TC 2.A.102) family.</text>
</comment>
<keyword evidence="6" id="KW-1003">Cell membrane</keyword>
<dbReference type="GO" id="GO:0005886">
    <property type="term" value="C:plasma membrane"/>
    <property type="evidence" value="ECO:0007669"/>
    <property type="project" value="UniProtKB-SubCell"/>
</dbReference>
<proteinExistence type="inferred from homology"/>
<organism evidence="7 8">
    <name type="scientific">Psychromonas ingrahamii (strain DSM 17664 / CCUG 51855 / 37)</name>
    <dbReference type="NCBI Taxonomy" id="357804"/>
    <lineage>
        <taxon>Bacteria</taxon>
        <taxon>Pseudomonadati</taxon>
        <taxon>Pseudomonadota</taxon>
        <taxon>Gammaproteobacteria</taxon>
        <taxon>Alteromonadales</taxon>
        <taxon>Psychromonadaceae</taxon>
        <taxon>Psychromonas</taxon>
    </lineage>
</organism>
<feature type="transmembrane region" description="Helical" evidence="6">
    <location>
        <begin position="51"/>
        <end position="72"/>
    </location>
</feature>
<feature type="transmembrane region" description="Helical" evidence="6">
    <location>
        <begin position="246"/>
        <end position="266"/>
    </location>
</feature>
<dbReference type="HOGENOM" id="CLU_045498_6_0_6"/>
<keyword evidence="5 6" id="KW-0472">Membrane</keyword>
<dbReference type="PANTHER" id="PTHR43483">
    <property type="entry name" value="MEMBRANE TRANSPORTER PROTEIN HI_0806-RELATED"/>
    <property type="match status" value="1"/>
</dbReference>
<evidence type="ECO:0000256" key="4">
    <source>
        <dbReference type="ARBA" id="ARBA00022989"/>
    </source>
</evidence>
<reference evidence="7 8" key="1">
    <citation type="submission" date="2007-01" db="EMBL/GenBank/DDBJ databases">
        <title>Complete sequence of Psychromonas ingrahamii 37.</title>
        <authorList>
            <consortium name="US DOE Joint Genome Institute"/>
            <person name="Copeland A."/>
            <person name="Lucas S."/>
            <person name="Lapidus A."/>
            <person name="Barry K."/>
            <person name="Detter J.C."/>
            <person name="Glavina del Rio T."/>
            <person name="Hammon N."/>
            <person name="Israni S."/>
            <person name="Dalin E."/>
            <person name="Tice H."/>
            <person name="Pitluck S."/>
            <person name="Thompson L.S."/>
            <person name="Brettin T."/>
            <person name="Bruce D."/>
            <person name="Han C."/>
            <person name="Tapia R."/>
            <person name="Schmutz J."/>
            <person name="Larimer F."/>
            <person name="Land M."/>
            <person name="Hauser L."/>
            <person name="Kyrpides N."/>
            <person name="Ivanova N."/>
            <person name="Staley J."/>
            <person name="Richardson P."/>
        </authorList>
    </citation>
    <scope>NUCLEOTIDE SEQUENCE [LARGE SCALE GENOMIC DNA]</scope>
    <source>
        <strain evidence="7 8">37</strain>
    </source>
</reference>
<feature type="transmembrane region" description="Helical" evidence="6">
    <location>
        <begin position="108"/>
        <end position="127"/>
    </location>
</feature>
<dbReference type="Pfam" id="PF01925">
    <property type="entry name" value="TauE"/>
    <property type="match status" value="1"/>
</dbReference>
<evidence type="ECO:0000256" key="5">
    <source>
        <dbReference type="ARBA" id="ARBA00023136"/>
    </source>
</evidence>
<evidence type="ECO:0000256" key="1">
    <source>
        <dbReference type="ARBA" id="ARBA00004141"/>
    </source>
</evidence>
<keyword evidence="3 6" id="KW-0812">Transmembrane</keyword>
<dbReference type="InterPro" id="IPR002781">
    <property type="entry name" value="TM_pro_TauE-like"/>
</dbReference>
<dbReference type="AlphaFoldDB" id="A1T0U2"/>